<dbReference type="Gene3D" id="3.40.50.150">
    <property type="entry name" value="Vaccinia Virus protein VP39"/>
    <property type="match status" value="1"/>
</dbReference>
<keyword evidence="2" id="KW-0808">Transferase</keyword>
<evidence type="ECO:0000313" key="2">
    <source>
        <dbReference type="EMBL" id="MDF8264083.1"/>
    </source>
</evidence>
<evidence type="ECO:0000313" key="3">
    <source>
        <dbReference type="Proteomes" id="UP001528912"/>
    </source>
</evidence>
<protein>
    <submittedName>
        <fullName evidence="2">Methyltransferase domain-containing protein</fullName>
    </submittedName>
</protein>
<name>A0ABT6C5G4_9MICO</name>
<accession>A0ABT6C5G4</accession>
<dbReference type="SUPFAM" id="SSF53335">
    <property type="entry name" value="S-adenosyl-L-methionine-dependent methyltransferases"/>
    <property type="match status" value="1"/>
</dbReference>
<feature type="domain" description="Methyltransferase type 11" evidence="1">
    <location>
        <begin position="51"/>
        <end position="135"/>
    </location>
</feature>
<sequence>MSSGRGISRSVRLFSAFRVEQTEPDRFYGALADDSIALLRDWTELRDRVVLDVGAGPRQFADAFRAAGARYVPVDHDPMVSSVADGGVVATAAALPLADRSVDLVFSSNLWEHVREPEAVADEMVRVVRPGGLVFLSYTNWLSPWGGHETSPWHWLGGKRAARRYERRHGHPPKNTVDRTLFRVSVAQGLRWARRQPEVEVLVARPRYLPDVAEHLLKVPGARELLTWNLLLILRRR</sequence>
<dbReference type="CDD" id="cd02440">
    <property type="entry name" value="AdoMet_MTases"/>
    <property type="match status" value="1"/>
</dbReference>
<dbReference type="RefSeq" id="WP_277191683.1">
    <property type="nucleotide sequence ID" value="NZ_JAROAV010000024.1"/>
</dbReference>
<reference evidence="2 3" key="1">
    <citation type="submission" date="2023-03" db="EMBL/GenBank/DDBJ databases">
        <title>YIM 133296 draft genome.</title>
        <authorList>
            <person name="Xiong L."/>
        </authorList>
    </citation>
    <scope>NUCLEOTIDE SEQUENCE [LARGE SCALE GENOMIC DNA]</scope>
    <source>
        <strain evidence="2 3">YIM 133296</strain>
    </source>
</reference>
<keyword evidence="3" id="KW-1185">Reference proteome</keyword>
<dbReference type="InterPro" id="IPR029063">
    <property type="entry name" value="SAM-dependent_MTases_sf"/>
</dbReference>
<dbReference type="InterPro" id="IPR013216">
    <property type="entry name" value="Methyltransf_11"/>
</dbReference>
<dbReference type="GO" id="GO:0032259">
    <property type="term" value="P:methylation"/>
    <property type="evidence" value="ECO:0007669"/>
    <property type="project" value="UniProtKB-KW"/>
</dbReference>
<dbReference type="Pfam" id="PF08241">
    <property type="entry name" value="Methyltransf_11"/>
    <property type="match status" value="1"/>
</dbReference>
<dbReference type="Proteomes" id="UP001528912">
    <property type="component" value="Unassembled WGS sequence"/>
</dbReference>
<comment type="caution">
    <text evidence="2">The sequence shown here is derived from an EMBL/GenBank/DDBJ whole genome shotgun (WGS) entry which is preliminary data.</text>
</comment>
<evidence type="ECO:0000259" key="1">
    <source>
        <dbReference type="Pfam" id="PF08241"/>
    </source>
</evidence>
<organism evidence="2 3">
    <name type="scientific">Luteipulveratus flavus</name>
    <dbReference type="NCBI Taxonomy" id="3031728"/>
    <lineage>
        <taxon>Bacteria</taxon>
        <taxon>Bacillati</taxon>
        <taxon>Actinomycetota</taxon>
        <taxon>Actinomycetes</taxon>
        <taxon>Micrococcales</taxon>
        <taxon>Dermacoccaceae</taxon>
        <taxon>Luteipulveratus</taxon>
    </lineage>
</organism>
<proteinExistence type="predicted"/>
<dbReference type="EMBL" id="JAROAV010000024">
    <property type="protein sequence ID" value="MDF8264083.1"/>
    <property type="molecule type" value="Genomic_DNA"/>
</dbReference>
<dbReference type="GO" id="GO:0008168">
    <property type="term" value="F:methyltransferase activity"/>
    <property type="evidence" value="ECO:0007669"/>
    <property type="project" value="UniProtKB-KW"/>
</dbReference>
<keyword evidence="2" id="KW-0489">Methyltransferase</keyword>
<gene>
    <name evidence="2" type="ORF">P4R38_07515</name>
</gene>